<dbReference type="STRING" id="617002.SAMN05660653_02841"/>
<evidence type="ECO:0000256" key="4">
    <source>
        <dbReference type="ARBA" id="ARBA00022833"/>
    </source>
</evidence>
<dbReference type="SMART" id="SM00849">
    <property type="entry name" value="Lactamase_B"/>
    <property type="match status" value="1"/>
</dbReference>
<name>A0A1G6EH96_9BACT</name>
<dbReference type="AlphaFoldDB" id="A0A1G6EH96"/>
<dbReference type="OrthoDB" id="9802991at2"/>
<dbReference type="InterPro" id="IPR001279">
    <property type="entry name" value="Metallo-B-lactamas"/>
</dbReference>
<dbReference type="GO" id="GO:0016787">
    <property type="term" value="F:hydrolase activity"/>
    <property type="evidence" value="ECO:0007669"/>
    <property type="project" value="UniProtKB-KW"/>
</dbReference>
<dbReference type="InterPro" id="IPR036866">
    <property type="entry name" value="RibonucZ/Hydroxyglut_hydro"/>
</dbReference>
<dbReference type="EMBL" id="FMXO01000018">
    <property type="protein sequence ID" value="SDB56781.1"/>
    <property type="molecule type" value="Genomic_DNA"/>
</dbReference>
<dbReference type="Proteomes" id="UP000198771">
    <property type="component" value="Unassembled WGS sequence"/>
</dbReference>
<dbReference type="PANTHER" id="PTHR46233">
    <property type="entry name" value="HYDROXYACYLGLUTATHIONE HYDROLASE GLOC"/>
    <property type="match status" value="1"/>
</dbReference>
<gene>
    <name evidence="6" type="ORF">SAMN05660653_02841</name>
</gene>
<evidence type="ECO:0000313" key="7">
    <source>
        <dbReference type="Proteomes" id="UP000198771"/>
    </source>
</evidence>
<organism evidence="6 7">
    <name type="scientific">Desulfonatronum thiosulfatophilum</name>
    <dbReference type="NCBI Taxonomy" id="617002"/>
    <lineage>
        <taxon>Bacteria</taxon>
        <taxon>Pseudomonadati</taxon>
        <taxon>Thermodesulfobacteriota</taxon>
        <taxon>Desulfovibrionia</taxon>
        <taxon>Desulfovibrionales</taxon>
        <taxon>Desulfonatronaceae</taxon>
        <taxon>Desulfonatronum</taxon>
    </lineage>
</organism>
<comment type="cofactor">
    <cofactor evidence="1">
        <name>Zn(2+)</name>
        <dbReference type="ChEBI" id="CHEBI:29105"/>
    </cofactor>
</comment>
<dbReference type="Pfam" id="PF00753">
    <property type="entry name" value="Lactamase_B"/>
    <property type="match status" value="1"/>
</dbReference>
<sequence length="206" mass="22409">MSAIQTFPLGPLQTNCYLLANQGQALVVDPGGAPDPVLRFASSNNLQIREILNTHLHFDHLYGNQALHLATKAPIRVPEKDVPLLASGLGSGNYMGLPKVDSYEYETISAGDTEFIGLQCRVLHTPGHSPGSLSYYFPDLNAVFVGDVLFAGSIGRTDFFGGDMETLLNAVRSQLFTLPQETIVYPGHGPATTVREEQLTNPYFED</sequence>
<dbReference type="GO" id="GO:0046872">
    <property type="term" value="F:metal ion binding"/>
    <property type="evidence" value="ECO:0007669"/>
    <property type="project" value="UniProtKB-KW"/>
</dbReference>
<dbReference type="RefSeq" id="WP_092123218.1">
    <property type="nucleotide sequence ID" value="NZ_FMXO01000018.1"/>
</dbReference>
<keyword evidence="2" id="KW-0479">Metal-binding</keyword>
<evidence type="ECO:0000259" key="5">
    <source>
        <dbReference type="SMART" id="SM00849"/>
    </source>
</evidence>
<dbReference type="CDD" id="cd06262">
    <property type="entry name" value="metallo-hydrolase-like_MBL-fold"/>
    <property type="match status" value="1"/>
</dbReference>
<keyword evidence="7" id="KW-1185">Reference proteome</keyword>
<feature type="domain" description="Metallo-beta-lactamase" evidence="5">
    <location>
        <begin position="13"/>
        <end position="188"/>
    </location>
</feature>
<evidence type="ECO:0000256" key="3">
    <source>
        <dbReference type="ARBA" id="ARBA00022801"/>
    </source>
</evidence>
<keyword evidence="4" id="KW-0862">Zinc</keyword>
<evidence type="ECO:0000256" key="2">
    <source>
        <dbReference type="ARBA" id="ARBA00022723"/>
    </source>
</evidence>
<reference evidence="6 7" key="1">
    <citation type="submission" date="2016-10" db="EMBL/GenBank/DDBJ databases">
        <authorList>
            <person name="de Groot N.N."/>
        </authorList>
    </citation>
    <scope>NUCLEOTIDE SEQUENCE [LARGE SCALE GENOMIC DNA]</scope>
    <source>
        <strain evidence="6 7">ASO4-2</strain>
    </source>
</reference>
<evidence type="ECO:0000313" key="6">
    <source>
        <dbReference type="EMBL" id="SDB56781.1"/>
    </source>
</evidence>
<evidence type="ECO:0000256" key="1">
    <source>
        <dbReference type="ARBA" id="ARBA00001947"/>
    </source>
</evidence>
<dbReference type="Gene3D" id="3.60.15.10">
    <property type="entry name" value="Ribonuclease Z/Hydroxyacylglutathione hydrolase-like"/>
    <property type="match status" value="1"/>
</dbReference>
<dbReference type="PANTHER" id="PTHR46233:SF3">
    <property type="entry name" value="HYDROXYACYLGLUTATHIONE HYDROLASE GLOC"/>
    <property type="match status" value="1"/>
</dbReference>
<proteinExistence type="predicted"/>
<dbReference type="InterPro" id="IPR051453">
    <property type="entry name" value="MBL_Glyoxalase_II"/>
</dbReference>
<dbReference type="SUPFAM" id="SSF56281">
    <property type="entry name" value="Metallo-hydrolase/oxidoreductase"/>
    <property type="match status" value="1"/>
</dbReference>
<accession>A0A1G6EH96</accession>
<protein>
    <submittedName>
        <fullName evidence="6">Glyoxylase, beta-lactamase superfamily II</fullName>
    </submittedName>
</protein>
<keyword evidence="3" id="KW-0378">Hydrolase</keyword>